<dbReference type="Gene3D" id="3.30.1360.130">
    <property type="entry name" value="Dipeptide transport protein"/>
    <property type="match status" value="1"/>
</dbReference>
<dbReference type="Pfam" id="PF04951">
    <property type="entry name" value="Peptidase_M55"/>
    <property type="match status" value="1"/>
</dbReference>
<proteinExistence type="predicted"/>
<evidence type="ECO:0000313" key="2">
    <source>
        <dbReference type="EMBL" id="BBO78234.1"/>
    </source>
</evidence>
<keyword evidence="1" id="KW-1133">Transmembrane helix</keyword>
<dbReference type="InterPro" id="IPR036177">
    <property type="entry name" value="Peptidase_M55_sf"/>
</dbReference>
<organism evidence="2 3">
    <name type="scientific">Desulfosarcina widdelii</name>
    <dbReference type="NCBI Taxonomy" id="947919"/>
    <lineage>
        <taxon>Bacteria</taxon>
        <taxon>Pseudomonadati</taxon>
        <taxon>Thermodesulfobacteriota</taxon>
        <taxon>Desulfobacteria</taxon>
        <taxon>Desulfobacterales</taxon>
        <taxon>Desulfosarcinaceae</taxon>
        <taxon>Desulfosarcina</taxon>
    </lineage>
</organism>
<keyword evidence="3" id="KW-1185">Reference proteome</keyword>
<keyword evidence="1" id="KW-0472">Membrane</keyword>
<dbReference type="AlphaFoldDB" id="A0A5K7ZIY0"/>
<accession>A0A5K7ZIY0</accession>
<gene>
    <name evidence="2" type="ORF">DSCW_56510</name>
</gene>
<dbReference type="KEGG" id="dwd:DSCW_56510"/>
<evidence type="ECO:0000256" key="1">
    <source>
        <dbReference type="SAM" id="Phobius"/>
    </source>
</evidence>
<feature type="transmembrane region" description="Helical" evidence="1">
    <location>
        <begin position="293"/>
        <end position="311"/>
    </location>
</feature>
<dbReference type="EMBL" id="AP021875">
    <property type="protein sequence ID" value="BBO78234.1"/>
    <property type="molecule type" value="Genomic_DNA"/>
</dbReference>
<protein>
    <submittedName>
        <fullName evidence="2">Uncharacterized protein</fullName>
    </submittedName>
</protein>
<sequence length="321" mass="35089">MPAIATIVMHYQNMGFNMNAPAYRHILIIADIEGSSGCGSYRASSFLTQPWAHACAAMSRDVDAVVKVLFDAGVGRVTVKDFHRTGYNLLPEMIDRRAAVVCGYRQGPVPGLGDPDSADGVMMLGMHAAAGTSGFLAHTLTSRLASLKVNGRPLAEVELFAAVLAPFGLPAIFFSGCPVACTQARERIPGIHTFSIEKSMPPQALDADRWRRDLARSAAKAFSNRTTQPYGPKGPFHAVIAIRDGAKAAARMADRWGFDRTGARVRIDAPDMDTLYNRLIRLCYLPPLAERTLPFSLMLFNAIGWLGLLWVRRQLKAFPRD</sequence>
<dbReference type="SUPFAM" id="SSF63992">
    <property type="entry name" value="Dipeptide transport protein"/>
    <property type="match status" value="1"/>
</dbReference>
<reference evidence="2 3" key="1">
    <citation type="submission" date="2019-11" db="EMBL/GenBank/DDBJ databases">
        <title>Comparative genomics of hydrocarbon-degrading Desulfosarcina strains.</title>
        <authorList>
            <person name="Watanabe M."/>
            <person name="Kojima H."/>
            <person name="Fukui M."/>
        </authorList>
    </citation>
    <scope>NUCLEOTIDE SEQUENCE [LARGE SCALE GENOMIC DNA]</scope>
    <source>
        <strain evidence="2 3">PP31</strain>
    </source>
</reference>
<dbReference type="RefSeq" id="WP_155306891.1">
    <property type="nucleotide sequence ID" value="NZ_AP021875.1"/>
</dbReference>
<dbReference type="OrthoDB" id="5413224at2"/>
<keyword evidence="1" id="KW-0812">Transmembrane</keyword>
<dbReference type="Gene3D" id="3.40.50.10780">
    <property type="entry name" value="Dipeptide transport protein"/>
    <property type="match status" value="1"/>
</dbReference>
<name>A0A5K7ZIY0_9BACT</name>
<dbReference type="InterPro" id="IPR027476">
    <property type="entry name" value="DppA_N"/>
</dbReference>
<evidence type="ECO:0000313" key="3">
    <source>
        <dbReference type="Proteomes" id="UP000427769"/>
    </source>
</evidence>
<dbReference type="Proteomes" id="UP000427769">
    <property type="component" value="Chromosome"/>
</dbReference>
<dbReference type="InterPro" id="IPR007035">
    <property type="entry name" value="Peptidase_M55"/>
</dbReference>